<dbReference type="AlphaFoldDB" id="A0A0U1SPJ3"/>
<sequence length="25" mass="2661">MDGVVLTSGNMKFILSGLPGKLVFH</sequence>
<dbReference type="EMBL" id="EU252412">
    <property type="protein sequence ID" value="ACD11968.1"/>
    <property type="molecule type" value="mRNA"/>
</dbReference>
<evidence type="ECO:0000313" key="1">
    <source>
        <dbReference type="EMBL" id="ACD11968.1"/>
    </source>
</evidence>
<name>A0A0U1SPJ3_ISOMC</name>
<accession>A0A0U1SPJ3</accession>
<protein>
    <submittedName>
        <fullName evidence="1">Uncharacterized protein</fullName>
    </submittedName>
</protein>
<proteinExistence type="evidence at transcript level"/>
<reference evidence="1" key="1">
    <citation type="submission" date="2007-10" db="EMBL/GenBank/DDBJ databases">
        <title>Classification and functional annotation of ESTs from venom glands of Isometrus maculatus.</title>
        <authorList>
            <person name="Li W."/>
            <person name="Ma Y."/>
            <person name="Zhao R."/>
            <person name="Cao Z."/>
        </authorList>
    </citation>
    <scope>NUCLEOTIDE SEQUENCE</scope>
    <source>
        <tissue evidence="1">Venom gland</tissue>
    </source>
</reference>
<organism evidence="1">
    <name type="scientific">Isometrus maculatus</name>
    <name type="common">Lesser brown scorpion</name>
    <name type="synonym">Scorpio maculatus</name>
    <dbReference type="NCBI Taxonomy" id="497827"/>
    <lineage>
        <taxon>Eukaryota</taxon>
        <taxon>Metazoa</taxon>
        <taxon>Ecdysozoa</taxon>
        <taxon>Arthropoda</taxon>
        <taxon>Chelicerata</taxon>
        <taxon>Arachnida</taxon>
        <taxon>Scorpiones</taxon>
        <taxon>Buthida</taxon>
        <taxon>Buthoidea</taxon>
        <taxon>Buthidae</taxon>
        <taxon>Isometrus</taxon>
    </lineage>
</organism>